<keyword evidence="2" id="KW-0560">Oxidoreductase</keyword>
<sequence>MNHKLKWAIMGPGDISVAFLKDLRLAGMHLEAVGSRSLDRAEAYAMKHSISRAYGSYEDLVADPDIDIVYIATTNNAHFANAKLALSSGKNVLLEKPFTLDAAQAKELAEISRSKNVFLMEAMWTRFLPNHSVLFETLDQGLIGTPLYLFADHNQNLPKDSFPRLYDPALGGGSLLDLGVYPISLAHRLFGKPSRIQASAALMVGKIDESVGAIFEYSGGRQALLHSSIRSAGPVKAFILGDAGRVEMEKSFYEHSTFTVFDLEDNVLFEYEGNIEGRGMQYQALEVERCITAGLIESPTMSLDETIQIMEVMDQIRSQTGIEYSGA</sequence>
<feature type="domain" description="Gfo/Idh/MocA-like oxidoreductase N-terminal" evidence="3">
    <location>
        <begin position="6"/>
        <end position="121"/>
    </location>
</feature>
<protein>
    <submittedName>
        <fullName evidence="5">Unannotated protein</fullName>
    </submittedName>
</protein>
<proteinExistence type="inferred from homology"/>
<evidence type="ECO:0000313" key="5">
    <source>
        <dbReference type="EMBL" id="CAB4548637.1"/>
    </source>
</evidence>
<dbReference type="SUPFAM" id="SSF55347">
    <property type="entry name" value="Glyceraldehyde-3-phosphate dehydrogenase-like, C-terminal domain"/>
    <property type="match status" value="1"/>
</dbReference>
<dbReference type="Gene3D" id="3.30.360.10">
    <property type="entry name" value="Dihydrodipicolinate Reductase, domain 2"/>
    <property type="match status" value="1"/>
</dbReference>
<feature type="domain" description="GFO/IDH/MocA-like oxidoreductase" evidence="4">
    <location>
        <begin position="136"/>
        <end position="246"/>
    </location>
</feature>
<gene>
    <name evidence="5" type="ORF">UFOPK1581_00013</name>
</gene>
<dbReference type="InterPro" id="IPR055170">
    <property type="entry name" value="GFO_IDH_MocA-like_dom"/>
</dbReference>
<accession>A0A6J6CBS3</accession>
<dbReference type="InterPro" id="IPR036291">
    <property type="entry name" value="NAD(P)-bd_dom_sf"/>
</dbReference>
<dbReference type="Pfam" id="PF01408">
    <property type="entry name" value="GFO_IDH_MocA"/>
    <property type="match status" value="1"/>
</dbReference>
<reference evidence="5" key="1">
    <citation type="submission" date="2020-05" db="EMBL/GenBank/DDBJ databases">
        <authorList>
            <person name="Chiriac C."/>
            <person name="Salcher M."/>
            <person name="Ghai R."/>
            <person name="Kavagutti S V."/>
        </authorList>
    </citation>
    <scope>NUCLEOTIDE SEQUENCE</scope>
</reference>
<dbReference type="InterPro" id="IPR050984">
    <property type="entry name" value="Gfo/Idh/MocA_domain"/>
</dbReference>
<dbReference type="Gene3D" id="3.40.50.720">
    <property type="entry name" value="NAD(P)-binding Rossmann-like Domain"/>
    <property type="match status" value="1"/>
</dbReference>
<organism evidence="5">
    <name type="scientific">freshwater metagenome</name>
    <dbReference type="NCBI Taxonomy" id="449393"/>
    <lineage>
        <taxon>unclassified sequences</taxon>
        <taxon>metagenomes</taxon>
        <taxon>ecological metagenomes</taxon>
    </lineage>
</organism>
<evidence type="ECO:0000256" key="2">
    <source>
        <dbReference type="ARBA" id="ARBA00023002"/>
    </source>
</evidence>
<comment type="similarity">
    <text evidence="1">Belongs to the Gfo/Idh/MocA family.</text>
</comment>
<dbReference type="GO" id="GO:0000166">
    <property type="term" value="F:nucleotide binding"/>
    <property type="evidence" value="ECO:0007669"/>
    <property type="project" value="InterPro"/>
</dbReference>
<dbReference type="SUPFAM" id="SSF51735">
    <property type="entry name" value="NAD(P)-binding Rossmann-fold domains"/>
    <property type="match status" value="1"/>
</dbReference>
<evidence type="ECO:0000259" key="3">
    <source>
        <dbReference type="Pfam" id="PF01408"/>
    </source>
</evidence>
<name>A0A6J6CBS3_9ZZZZ</name>
<dbReference type="AlphaFoldDB" id="A0A6J6CBS3"/>
<dbReference type="Pfam" id="PF22725">
    <property type="entry name" value="GFO_IDH_MocA_C3"/>
    <property type="match status" value="1"/>
</dbReference>
<evidence type="ECO:0000259" key="4">
    <source>
        <dbReference type="Pfam" id="PF22725"/>
    </source>
</evidence>
<evidence type="ECO:0000256" key="1">
    <source>
        <dbReference type="ARBA" id="ARBA00010928"/>
    </source>
</evidence>
<dbReference type="PANTHER" id="PTHR22604:SF105">
    <property type="entry name" value="TRANS-1,2-DIHYDROBENZENE-1,2-DIOL DEHYDROGENASE"/>
    <property type="match status" value="1"/>
</dbReference>
<dbReference type="EMBL" id="CAEZTB010000001">
    <property type="protein sequence ID" value="CAB4548637.1"/>
    <property type="molecule type" value="Genomic_DNA"/>
</dbReference>
<dbReference type="InterPro" id="IPR000683">
    <property type="entry name" value="Gfo/Idh/MocA-like_OxRdtase_N"/>
</dbReference>
<dbReference type="GO" id="GO:0016491">
    <property type="term" value="F:oxidoreductase activity"/>
    <property type="evidence" value="ECO:0007669"/>
    <property type="project" value="UniProtKB-KW"/>
</dbReference>
<dbReference type="PANTHER" id="PTHR22604">
    <property type="entry name" value="OXIDOREDUCTASES"/>
    <property type="match status" value="1"/>
</dbReference>